<evidence type="ECO:0000313" key="3">
    <source>
        <dbReference type="Proteomes" id="UP000249590"/>
    </source>
</evidence>
<accession>A0A8B2NEQ1</accession>
<feature type="compositionally biased region" description="Basic and acidic residues" evidence="1">
    <location>
        <begin position="232"/>
        <end position="273"/>
    </location>
</feature>
<evidence type="ECO:0000313" key="2">
    <source>
        <dbReference type="EMBL" id="RAH95799.1"/>
    </source>
</evidence>
<comment type="caution">
    <text evidence="2">The sequence shown here is derived from an EMBL/GenBank/DDBJ whole genome shotgun (WGS) entry which is preliminary data.</text>
</comment>
<sequence length="273" mass="30010">MLAQDSPETAKALEHAAATIAAGQTLSEQSEGTQAKHTSDIRGKLAEARVDIHARFAMLDEQLADVPDGAERVRLMRQIAALKAEAAPHMRGSELRDFQRSEAPGRYEGIAATDAASTALKANADEAVRQIAERYDVNGEATVERYSGGRPSKALAAQYGEAEARERRHTRRRRGALRETPERCQGALRRMHEEIAAIYRDAWGKARTGVAAEAEPPRLPQPLRGGCNKGSAADRLEKVSTRKAEAEQQGQERVKQEWKNAERKTRERGGRGL</sequence>
<dbReference type="Proteomes" id="UP000249590">
    <property type="component" value="Unassembled WGS sequence"/>
</dbReference>
<proteinExistence type="predicted"/>
<reference evidence="2 3" key="1">
    <citation type="submission" date="2018-05" db="EMBL/GenBank/DDBJ databases">
        <title>Acuticoccus sediminis sp. nov., isolated from deep-sea sediment of Indian Ocean.</title>
        <authorList>
            <person name="Liu X."/>
            <person name="Lai Q."/>
            <person name="Du Y."/>
            <person name="Sun F."/>
            <person name="Zhang X."/>
            <person name="Wang S."/>
            <person name="Shao Z."/>
        </authorList>
    </citation>
    <scope>NUCLEOTIDE SEQUENCE [LARGE SCALE GENOMIC DNA]</scope>
    <source>
        <strain evidence="2 3">PTG4-2</strain>
    </source>
</reference>
<protein>
    <submittedName>
        <fullName evidence="2">Uncharacterized protein</fullName>
    </submittedName>
</protein>
<feature type="region of interest" description="Disordered" evidence="1">
    <location>
        <begin position="153"/>
        <end position="183"/>
    </location>
</feature>
<name>A0A8B2NEQ1_9HYPH</name>
<organism evidence="2 3">
    <name type="scientific">Acuticoccus sediminis</name>
    <dbReference type="NCBI Taxonomy" id="2184697"/>
    <lineage>
        <taxon>Bacteria</taxon>
        <taxon>Pseudomonadati</taxon>
        <taxon>Pseudomonadota</taxon>
        <taxon>Alphaproteobacteria</taxon>
        <taxon>Hyphomicrobiales</taxon>
        <taxon>Amorphaceae</taxon>
        <taxon>Acuticoccus</taxon>
    </lineage>
</organism>
<feature type="region of interest" description="Disordered" evidence="1">
    <location>
        <begin position="208"/>
        <end position="273"/>
    </location>
</feature>
<evidence type="ECO:0000256" key="1">
    <source>
        <dbReference type="SAM" id="MobiDB-lite"/>
    </source>
</evidence>
<gene>
    <name evidence="2" type="ORF">DLJ53_33975</name>
</gene>
<keyword evidence="3" id="KW-1185">Reference proteome</keyword>
<dbReference type="AlphaFoldDB" id="A0A8B2NEQ1"/>
<dbReference type="EMBL" id="QHHQ01000021">
    <property type="protein sequence ID" value="RAH95799.1"/>
    <property type="molecule type" value="Genomic_DNA"/>
</dbReference>